<accession>A0A371P485</accession>
<feature type="region of interest" description="Disordered" evidence="3">
    <location>
        <begin position="95"/>
        <end position="115"/>
    </location>
</feature>
<dbReference type="PANTHER" id="PTHR31793">
    <property type="entry name" value="4-HYDROXYBENZOYL-COA THIOESTERASE FAMILY MEMBER"/>
    <property type="match status" value="1"/>
</dbReference>
<sequence length="234" mass="25417">MRWADIDSLDHVNNVVYLTYAAEARAAMVAADELADGLTAVTMTVRFVRPLRLGRRPVVVVGEVDGDDVVQRIALDGEAGRTVFAEVTTRMGERSPAALRDDVPTTPLSLRRDDLGPGGHASSAKVFELFQETRVLHISTALSSMRPGRFVVGTSAVTFRDDIGWRPEPLRASAWISRVGNGSFEMRSELSDGRAVLAESTTTLVGFDPATQTSKSFDDAERQQLRDLVPVSAS</sequence>
<gene>
    <name evidence="4" type="ORF">DX116_16790</name>
</gene>
<reference evidence="4 5" key="1">
    <citation type="submission" date="2018-08" db="EMBL/GenBank/DDBJ databases">
        <title>Aeromicrobium sp. M2KJ-4, whole genome shotgun sequence.</title>
        <authorList>
            <person name="Tuo L."/>
        </authorList>
    </citation>
    <scope>NUCLEOTIDE SEQUENCE [LARGE SCALE GENOMIC DNA]</scope>
    <source>
        <strain evidence="4 5">M2KJ-4</strain>
    </source>
</reference>
<evidence type="ECO:0000313" key="5">
    <source>
        <dbReference type="Proteomes" id="UP000265581"/>
    </source>
</evidence>
<evidence type="ECO:0000256" key="3">
    <source>
        <dbReference type="SAM" id="MobiDB-lite"/>
    </source>
</evidence>
<dbReference type="PANTHER" id="PTHR31793:SF27">
    <property type="entry name" value="NOVEL THIOESTERASE SUPERFAMILY DOMAIN AND SAPOSIN A-TYPE DOMAIN CONTAINING PROTEIN (0610012H03RIK)"/>
    <property type="match status" value="1"/>
</dbReference>
<dbReference type="Gene3D" id="3.10.129.10">
    <property type="entry name" value="Hotdog Thioesterase"/>
    <property type="match status" value="2"/>
</dbReference>
<dbReference type="InterPro" id="IPR029069">
    <property type="entry name" value="HotDog_dom_sf"/>
</dbReference>
<evidence type="ECO:0000256" key="2">
    <source>
        <dbReference type="ARBA" id="ARBA00022801"/>
    </source>
</evidence>
<keyword evidence="2" id="KW-0378">Hydrolase</keyword>
<dbReference type="GO" id="GO:0047617">
    <property type="term" value="F:fatty acyl-CoA hydrolase activity"/>
    <property type="evidence" value="ECO:0007669"/>
    <property type="project" value="TreeGrafter"/>
</dbReference>
<evidence type="ECO:0000256" key="1">
    <source>
        <dbReference type="ARBA" id="ARBA00005953"/>
    </source>
</evidence>
<proteinExistence type="inferred from homology"/>
<keyword evidence="5" id="KW-1185">Reference proteome</keyword>
<dbReference type="Proteomes" id="UP000265581">
    <property type="component" value="Unassembled WGS sequence"/>
</dbReference>
<organism evidence="4 5">
    <name type="scientific">Aeromicrobium endophyticum</name>
    <dbReference type="NCBI Taxonomy" id="2292704"/>
    <lineage>
        <taxon>Bacteria</taxon>
        <taxon>Bacillati</taxon>
        <taxon>Actinomycetota</taxon>
        <taxon>Actinomycetes</taxon>
        <taxon>Propionibacteriales</taxon>
        <taxon>Nocardioidaceae</taxon>
        <taxon>Aeromicrobium</taxon>
    </lineage>
</organism>
<dbReference type="AlphaFoldDB" id="A0A371P485"/>
<comment type="similarity">
    <text evidence="1">Belongs to the 4-hydroxybenzoyl-CoA thioesterase family.</text>
</comment>
<protein>
    <submittedName>
        <fullName evidence="4">Uncharacterized protein</fullName>
    </submittedName>
</protein>
<dbReference type="InterPro" id="IPR050563">
    <property type="entry name" value="4-hydroxybenzoyl-CoA_TE"/>
</dbReference>
<evidence type="ECO:0000313" key="4">
    <source>
        <dbReference type="EMBL" id="REK70754.1"/>
    </source>
</evidence>
<name>A0A371P485_9ACTN</name>
<dbReference type="SUPFAM" id="SSF54637">
    <property type="entry name" value="Thioesterase/thiol ester dehydrase-isomerase"/>
    <property type="match status" value="2"/>
</dbReference>
<comment type="caution">
    <text evidence="4">The sequence shown here is derived from an EMBL/GenBank/DDBJ whole genome shotgun (WGS) entry which is preliminary data.</text>
</comment>
<dbReference type="EMBL" id="QUBR01000002">
    <property type="protein sequence ID" value="REK70754.1"/>
    <property type="molecule type" value="Genomic_DNA"/>
</dbReference>
<dbReference type="OrthoDB" id="9799036at2"/>
<dbReference type="Pfam" id="PF13279">
    <property type="entry name" value="4HBT_2"/>
    <property type="match status" value="1"/>
</dbReference>